<proteinExistence type="predicted"/>
<evidence type="ECO:0000313" key="3">
    <source>
        <dbReference type="Proteomes" id="UP000799421"/>
    </source>
</evidence>
<feature type="region of interest" description="Disordered" evidence="1">
    <location>
        <begin position="130"/>
        <end position="155"/>
    </location>
</feature>
<evidence type="ECO:0000256" key="1">
    <source>
        <dbReference type="SAM" id="MobiDB-lite"/>
    </source>
</evidence>
<sequence>MSPLPYHRAKLFFMDFRPRASSSRRRQTSPSPQELPFFHPRFSWEHDAEGLYTVQNHIPASHNVQPAKRVSFSTTRQDRGVIIERSVEMTSSDGHYEGDGTCDVEIEHEREVEGTWKQKLMTRIGTVKRKISGSDGGDAKRTLKKRWSAPSGKMN</sequence>
<accession>A0A6A7BZ47</accession>
<dbReference type="EMBL" id="MU005982">
    <property type="protein sequence ID" value="KAF2860373.1"/>
    <property type="molecule type" value="Genomic_DNA"/>
</dbReference>
<gene>
    <name evidence="2" type="ORF">K470DRAFT_270749</name>
</gene>
<organism evidence="2 3">
    <name type="scientific">Piedraia hortae CBS 480.64</name>
    <dbReference type="NCBI Taxonomy" id="1314780"/>
    <lineage>
        <taxon>Eukaryota</taxon>
        <taxon>Fungi</taxon>
        <taxon>Dikarya</taxon>
        <taxon>Ascomycota</taxon>
        <taxon>Pezizomycotina</taxon>
        <taxon>Dothideomycetes</taxon>
        <taxon>Dothideomycetidae</taxon>
        <taxon>Capnodiales</taxon>
        <taxon>Piedraiaceae</taxon>
        <taxon>Piedraia</taxon>
    </lineage>
</organism>
<evidence type="ECO:0000313" key="2">
    <source>
        <dbReference type="EMBL" id="KAF2860373.1"/>
    </source>
</evidence>
<dbReference type="Proteomes" id="UP000799421">
    <property type="component" value="Unassembled WGS sequence"/>
</dbReference>
<dbReference type="AlphaFoldDB" id="A0A6A7BZ47"/>
<name>A0A6A7BZ47_9PEZI</name>
<reference evidence="2" key="1">
    <citation type="journal article" date="2020" name="Stud. Mycol.">
        <title>101 Dothideomycetes genomes: a test case for predicting lifestyles and emergence of pathogens.</title>
        <authorList>
            <person name="Haridas S."/>
            <person name="Albert R."/>
            <person name="Binder M."/>
            <person name="Bloem J."/>
            <person name="Labutti K."/>
            <person name="Salamov A."/>
            <person name="Andreopoulos B."/>
            <person name="Baker S."/>
            <person name="Barry K."/>
            <person name="Bills G."/>
            <person name="Bluhm B."/>
            <person name="Cannon C."/>
            <person name="Castanera R."/>
            <person name="Culley D."/>
            <person name="Daum C."/>
            <person name="Ezra D."/>
            <person name="Gonzalez J."/>
            <person name="Henrissat B."/>
            <person name="Kuo A."/>
            <person name="Liang C."/>
            <person name="Lipzen A."/>
            <person name="Lutzoni F."/>
            <person name="Magnuson J."/>
            <person name="Mondo S."/>
            <person name="Nolan M."/>
            <person name="Ohm R."/>
            <person name="Pangilinan J."/>
            <person name="Park H.-J."/>
            <person name="Ramirez L."/>
            <person name="Alfaro M."/>
            <person name="Sun H."/>
            <person name="Tritt A."/>
            <person name="Yoshinaga Y."/>
            <person name="Zwiers L.-H."/>
            <person name="Turgeon B."/>
            <person name="Goodwin S."/>
            <person name="Spatafora J."/>
            <person name="Crous P."/>
            <person name="Grigoriev I."/>
        </authorList>
    </citation>
    <scope>NUCLEOTIDE SEQUENCE</scope>
    <source>
        <strain evidence="2">CBS 480.64</strain>
    </source>
</reference>
<keyword evidence="3" id="KW-1185">Reference proteome</keyword>
<protein>
    <submittedName>
        <fullName evidence="2">Uncharacterized protein</fullName>
    </submittedName>
</protein>